<protein>
    <submittedName>
        <fullName evidence="7">Helix-turn-helix domain-containing protein</fullName>
    </submittedName>
</protein>
<evidence type="ECO:0000256" key="1">
    <source>
        <dbReference type="ARBA" id="ARBA00023015"/>
    </source>
</evidence>
<dbReference type="SUPFAM" id="SSF46689">
    <property type="entry name" value="Homeodomain-like"/>
    <property type="match status" value="1"/>
</dbReference>
<name>A0ABW2MI01_9ACTN</name>
<dbReference type="InterPro" id="IPR009057">
    <property type="entry name" value="Homeodomain-like_sf"/>
</dbReference>
<comment type="caution">
    <text evidence="7">The sequence shown here is derived from an EMBL/GenBank/DDBJ whole genome shotgun (WGS) entry which is preliminary data.</text>
</comment>
<evidence type="ECO:0000313" key="7">
    <source>
        <dbReference type="EMBL" id="MFC7354532.1"/>
    </source>
</evidence>
<evidence type="ECO:0000256" key="2">
    <source>
        <dbReference type="ARBA" id="ARBA00023125"/>
    </source>
</evidence>
<evidence type="ECO:0000256" key="5">
    <source>
        <dbReference type="SAM" id="MobiDB-lite"/>
    </source>
</evidence>
<reference evidence="8" key="1">
    <citation type="journal article" date="2019" name="Int. J. Syst. Evol. Microbiol.">
        <title>The Global Catalogue of Microorganisms (GCM) 10K type strain sequencing project: providing services to taxonomists for standard genome sequencing and annotation.</title>
        <authorList>
            <consortium name="The Broad Institute Genomics Platform"/>
            <consortium name="The Broad Institute Genome Sequencing Center for Infectious Disease"/>
            <person name="Wu L."/>
            <person name="Ma J."/>
        </authorList>
    </citation>
    <scope>NUCLEOTIDE SEQUENCE [LARGE SCALE GENOMIC DNA]</scope>
    <source>
        <strain evidence="8">ICMP 19430</strain>
    </source>
</reference>
<dbReference type="InterPro" id="IPR001647">
    <property type="entry name" value="HTH_TetR"/>
</dbReference>
<feature type="region of interest" description="Disordered" evidence="5">
    <location>
        <begin position="117"/>
        <end position="137"/>
    </location>
</feature>
<evidence type="ECO:0000313" key="8">
    <source>
        <dbReference type="Proteomes" id="UP001596509"/>
    </source>
</evidence>
<dbReference type="EMBL" id="JBHTCK010000009">
    <property type="protein sequence ID" value="MFC7354532.1"/>
    <property type="molecule type" value="Genomic_DNA"/>
</dbReference>
<keyword evidence="8" id="KW-1185">Reference proteome</keyword>
<evidence type="ECO:0000259" key="6">
    <source>
        <dbReference type="PROSITE" id="PS50977"/>
    </source>
</evidence>
<keyword evidence="2 4" id="KW-0238">DNA-binding</keyword>
<accession>A0ABW2MI01</accession>
<dbReference type="PROSITE" id="PS50977">
    <property type="entry name" value="HTH_TETR_2"/>
    <property type="match status" value="1"/>
</dbReference>
<dbReference type="PANTHER" id="PTHR30055:SF234">
    <property type="entry name" value="HTH-TYPE TRANSCRIPTIONAL REGULATOR BETI"/>
    <property type="match status" value="1"/>
</dbReference>
<dbReference type="Gene3D" id="1.10.357.10">
    <property type="entry name" value="Tetracycline Repressor, domain 2"/>
    <property type="match status" value="1"/>
</dbReference>
<proteinExistence type="predicted"/>
<keyword evidence="3" id="KW-0804">Transcription</keyword>
<dbReference type="InterPro" id="IPR050109">
    <property type="entry name" value="HTH-type_TetR-like_transc_reg"/>
</dbReference>
<sequence length="137" mass="14700">MTEKPTTRRRAAGMSPDRRREMTVEAAIPLIAAYGAAVTTAEVVRAAGIGEATIFRVFADKEELLDACMTEEMRHDHALRELTSIPADLPIADRLAEAADALEAHLDRMGAIAGSLHASGHRRRDAPAGAQARGMGR</sequence>
<dbReference type="Proteomes" id="UP001596509">
    <property type="component" value="Unassembled WGS sequence"/>
</dbReference>
<feature type="DNA-binding region" description="H-T-H motif" evidence="4">
    <location>
        <begin position="39"/>
        <end position="58"/>
    </location>
</feature>
<evidence type="ECO:0000256" key="3">
    <source>
        <dbReference type="ARBA" id="ARBA00023163"/>
    </source>
</evidence>
<dbReference type="Pfam" id="PF00440">
    <property type="entry name" value="TetR_N"/>
    <property type="match status" value="1"/>
</dbReference>
<evidence type="ECO:0000256" key="4">
    <source>
        <dbReference type="PROSITE-ProRule" id="PRU00335"/>
    </source>
</evidence>
<dbReference type="PANTHER" id="PTHR30055">
    <property type="entry name" value="HTH-TYPE TRANSCRIPTIONAL REGULATOR RUTR"/>
    <property type="match status" value="1"/>
</dbReference>
<feature type="domain" description="HTH tetR-type" evidence="6">
    <location>
        <begin position="17"/>
        <end position="76"/>
    </location>
</feature>
<keyword evidence="1" id="KW-0805">Transcription regulation</keyword>
<organism evidence="7 8">
    <name type="scientific">Streptomyces caviscabies</name>
    <dbReference type="NCBI Taxonomy" id="90079"/>
    <lineage>
        <taxon>Bacteria</taxon>
        <taxon>Bacillati</taxon>
        <taxon>Actinomycetota</taxon>
        <taxon>Actinomycetes</taxon>
        <taxon>Kitasatosporales</taxon>
        <taxon>Streptomycetaceae</taxon>
        <taxon>Streptomyces</taxon>
    </lineage>
</organism>
<dbReference type="RefSeq" id="WP_381041102.1">
    <property type="nucleotide sequence ID" value="NZ_JBHTCK010000009.1"/>
</dbReference>
<gene>
    <name evidence="7" type="ORF">ACFQW9_28165</name>
</gene>